<proteinExistence type="predicted"/>
<dbReference type="EMBL" id="JABBWD010000010">
    <property type="protein sequence ID" value="KAG1779851.1"/>
    <property type="molecule type" value="Genomic_DNA"/>
</dbReference>
<dbReference type="AlphaFoldDB" id="A0A9P7D609"/>
<dbReference type="Proteomes" id="UP000714275">
    <property type="component" value="Unassembled WGS sequence"/>
</dbReference>
<comment type="caution">
    <text evidence="1">The sequence shown here is derived from an EMBL/GenBank/DDBJ whole genome shotgun (WGS) entry which is preliminary data.</text>
</comment>
<sequence length="157" mass="17435">MTDGLEVILFLMEASGPIWGICRVDEWAHGHEYSIDGWAEVVGYYVDGDVYQIDGTNKTCGSFPVSGPAAWFDALFAQITEFGPVGAHNVNRYIRGIYRIDLVRDPSDGEANLMMDLVRVKGNVFQAQKALADLKLREHEVLSSLLRIQAETVEEVG</sequence>
<keyword evidence="2" id="KW-1185">Reference proteome</keyword>
<evidence type="ECO:0000313" key="1">
    <source>
        <dbReference type="EMBL" id="KAG1779851.1"/>
    </source>
</evidence>
<name>A0A9P7D609_9AGAM</name>
<dbReference type="OrthoDB" id="2640494at2759"/>
<reference evidence="1" key="1">
    <citation type="journal article" date="2020" name="New Phytol.">
        <title>Comparative genomics reveals dynamic genome evolution in host specialist ectomycorrhizal fungi.</title>
        <authorList>
            <person name="Lofgren L.A."/>
            <person name="Nguyen N.H."/>
            <person name="Vilgalys R."/>
            <person name="Ruytinx J."/>
            <person name="Liao H.L."/>
            <person name="Branco S."/>
            <person name="Kuo A."/>
            <person name="LaButti K."/>
            <person name="Lipzen A."/>
            <person name="Andreopoulos W."/>
            <person name="Pangilinan J."/>
            <person name="Riley R."/>
            <person name="Hundley H."/>
            <person name="Na H."/>
            <person name="Barry K."/>
            <person name="Grigoriev I.V."/>
            <person name="Stajich J.E."/>
            <person name="Kennedy P.G."/>
        </authorList>
    </citation>
    <scope>NUCLEOTIDE SEQUENCE</scope>
    <source>
        <strain evidence="1">DOB743</strain>
    </source>
</reference>
<organism evidence="1 2">
    <name type="scientific">Suillus placidus</name>
    <dbReference type="NCBI Taxonomy" id="48579"/>
    <lineage>
        <taxon>Eukaryota</taxon>
        <taxon>Fungi</taxon>
        <taxon>Dikarya</taxon>
        <taxon>Basidiomycota</taxon>
        <taxon>Agaricomycotina</taxon>
        <taxon>Agaricomycetes</taxon>
        <taxon>Agaricomycetidae</taxon>
        <taxon>Boletales</taxon>
        <taxon>Suillineae</taxon>
        <taxon>Suillaceae</taxon>
        <taxon>Suillus</taxon>
    </lineage>
</organism>
<evidence type="ECO:0000313" key="2">
    <source>
        <dbReference type="Proteomes" id="UP000714275"/>
    </source>
</evidence>
<accession>A0A9P7D609</accession>
<protein>
    <submittedName>
        <fullName evidence="1">Uncharacterized protein</fullName>
    </submittedName>
</protein>
<gene>
    <name evidence="1" type="ORF">EV702DRAFT_1043257</name>
</gene>